<keyword evidence="5" id="KW-1185">Reference proteome</keyword>
<organism evidence="4 5">
    <name type="scientific">Ktedonobacter racemifer DSM 44963</name>
    <dbReference type="NCBI Taxonomy" id="485913"/>
    <lineage>
        <taxon>Bacteria</taxon>
        <taxon>Bacillati</taxon>
        <taxon>Chloroflexota</taxon>
        <taxon>Ktedonobacteria</taxon>
        <taxon>Ktedonobacterales</taxon>
        <taxon>Ktedonobacteraceae</taxon>
        <taxon>Ktedonobacter</taxon>
    </lineage>
</organism>
<dbReference type="Gene3D" id="1.10.1740.10">
    <property type="match status" value="1"/>
</dbReference>
<dbReference type="AlphaFoldDB" id="D6TUJ3"/>
<dbReference type="EMBL" id="ADVG01000003">
    <property type="protein sequence ID" value="EFH84061.1"/>
    <property type="molecule type" value="Genomic_DNA"/>
</dbReference>
<accession>D6TUJ3</accession>
<feature type="region of interest" description="Disordered" evidence="1">
    <location>
        <begin position="154"/>
        <end position="183"/>
    </location>
</feature>
<protein>
    <submittedName>
        <fullName evidence="4">WD40 repeat containing protein</fullName>
    </submittedName>
</protein>
<dbReference type="Gene3D" id="2.130.10.10">
    <property type="entry name" value="YVTN repeat-like/Quinoprotein amine dehydrogenase"/>
    <property type="match status" value="1"/>
</dbReference>
<comment type="caution">
    <text evidence="4">The sequence shown here is derived from an EMBL/GenBank/DDBJ whole genome shotgun (WGS) entry which is preliminary data.</text>
</comment>
<gene>
    <name evidence="4" type="ORF">Krac_5074</name>
</gene>
<dbReference type="InterPro" id="IPR018391">
    <property type="entry name" value="PQQ_b-propeller_rpt"/>
</dbReference>
<keyword evidence="2" id="KW-0812">Transmembrane</keyword>
<dbReference type="PANTHER" id="PTHR34512:SF30">
    <property type="entry name" value="OUTER MEMBRANE PROTEIN ASSEMBLY FACTOR BAMB"/>
    <property type="match status" value="1"/>
</dbReference>
<evidence type="ECO:0000259" key="3">
    <source>
        <dbReference type="Pfam" id="PF13360"/>
    </source>
</evidence>
<evidence type="ECO:0000256" key="2">
    <source>
        <dbReference type="SAM" id="Phobius"/>
    </source>
</evidence>
<keyword evidence="2" id="KW-0472">Membrane</keyword>
<evidence type="ECO:0000313" key="5">
    <source>
        <dbReference type="Proteomes" id="UP000004508"/>
    </source>
</evidence>
<dbReference type="RefSeq" id="WP_007915256.1">
    <property type="nucleotide sequence ID" value="NZ_ADVG01000003.1"/>
</dbReference>
<dbReference type="InterPro" id="IPR011047">
    <property type="entry name" value="Quinoprotein_ADH-like_sf"/>
</dbReference>
<keyword evidence="2" id="KW-1133">Transmembrane helix</keyword>
<dbReference type="InParanoid" id="D6TUJ3"/>
<dbReference type="InterPro" id="IPR002372">
    <property type="entry name" value="PQQ_rpt_dom"/>
</dbReference>
<dbReference type="Proteomes" id="UP000004508">
    <property type="component" value="Unassembled WGS sequence"/>
</dbReference>
<feature type="transmembrane region" description="Helical" evidence="2">
    <location>
        <begin position="197"/>
        <end position="219"/>
    </location>
</feature>
<reference evidence="4 5" key="1">
    <citation type="journal article" date="2011" name="Stand. Genomic Sci.">
        <title>Non-contiguous finished genome sequence and contextual data of the filamentous soil bacterium Ktedonobacter racemifer type strain (SOSP1-21).</title>
        <authorList>
            <person name="Chang Y.J."/>
            <person name="Land M."/>
            <person name="Hauser L."/>
            <person name="Chertkov O."/>
            <person name="Del Rio T.G."/>
            <person name="Nolan M."/>
            <person name="Copeland A."/>
            <person name="Tice H."/>
            <person name="Cheng J.F."/>
            <person name="Lucas S."/>
            <person name="Han C."/>
            <person name="Goodwin L."/>
            <person name="Pitluck S."/>
            <person name="Ivanova N."/>
            <person name="Ovchinikova G."/>
            <person name="Pati A."/>
            <person name="Chen A."/>
            <person name="Palaniappan K."/>
            <person name="Mavromatis K."/>
            <person name="Liolios K."/>
            <person name="Brettin T."/>
            <person name="Fiebig A."/>
            <person name="Rohde M."/>
            <person name="Abt B."/>
            <person name="Goker M."/>
            <person name="Detter J.C."/>
            <person name="Woyke T."/>
            <person name="Bristow J."/>
            <person name="Eisen J.A."/>
            <person name="Markowitz V."/>
            <person name="Hugenholtz P."/>
            <person name="Kyrpides N.C."/>
            <person name="Klenk H.P."/>
            <person name="Lapidus A."/>
        </authorList>
    </citation>
    <scope>NUCLEOTIDE SEQUENCE [LARGE SCALE GENOMIC DNA]</scope>
    <source>
        <strain evidence="5">DSM 44963</strain>
    </source>
</reference>
<evidence type="ECO:0000256" key="1">
    <source>
        <dbReference type="SAM" id="MobiDB-lite"/>
    </source>
</evidence>
<dbReference type="Gene3D" id="2.40.128.630">
    <property type="match status" value="1"/>
</dbReference>
<proteinExistence type="predicted"/>
<sequence>MSTTRGRTRMDASPGVPGSLQQFLEEHTPFFLDVISSYVARMGLAHGDAVRSMAMTVLQETVIETLTHLERFANVSQPRAWFLAVAANVLKRKRREIVRQSQCESPVSALMAKTEDIGESAFLEQVVNLVVPGPEQEVEDMIYEMHHLYQQEDQLKNQSQEQNFPAPQENPNQEGNIPGQRLPISHARRPSWQRVRLTLQTLAAVLVAAVLISGSILLFTSRSSRPGTGSHSQSAVATQGMVIVLLEDGSIHAYRGGTGENIWSYPTHQAKSAYSGLVVQKQVVYTAVGANIYALHENDGTLIWHKTLPFQPNAGSPNDSQFLVDSGIVYASANSLPQSALYAMRSSDGQVLWHITSDQPPLLTANNGVAYVAITAASSMQTQTTLKALRGADEHELWHSITRGTLLSATVTNNVAYIYAFPGAASLGGNKYNKQLLAFNTSNGSQIWSHNVNSGNYSRLEYIQGELLLSTGDKICAHSTHDGAQLWCTPNLADAQGDANIAYLVGPDKVYVAYVTSTSTPLMSTLKFMGMLFTRCTRKYLPSTCEPDAHASKRLYVTSLRRPLRAIPVI</sequence>
<dbReference type="SUPFAM" id="SSF50998">
    <property type="entry name" value="Quinoprotein alcohol dehydrogenase-like"/>
    <property type="match status" value="1"/>
</dbReference>
<dbReference type="Pfam" id="PF13360">
    <property type="entry name" value="PQQ_2"/>
    <property type="match status" value="1"/>
</dbReference>
<feature type="compositionally biased region" description="Polar residues" evidence="1">
    <location>
        <begin position="156"/>
        <end position="175"/>
    </location>
</feature>
<feature type="domain" description="Pyrrolo-quinoline quinone repeat" evidence="3">
    <location>
        <begin position="230"/>
        <end position="361"/>
    </location>
</feature>
<dbReference type="SMART" id="SM00564">
    <property type="entry name" value="PQQ"/>
    <property type="match status" value="4"/>
</dbReference>
<dbReference type="PANTHER" id="PTHR34512">
    <property type="entry name" value="CELL SURFACE PROTEIN"/>
    <property type="match status" value="1"/>
</dbReference>
<evidence type="ECO:0000313" key="4">
    <source>
        <dbReference type="EMBL" id="EFH84061.1"/>
    </source>
</evidence>
<dbReference type="InterPro" id="IPR015943">
    <property type="entry name" value="WD40/YVTN_repeat-like_dom_sf"/>
</dbReference>
<name>D6TUJ3_KTERA</name>